<organism evidence="1 2">
    <name type="scientific">Gossypium armourianum</name>
    <dbReference type="NCBI Taxonomy" id="34283"/>
    <lineage>
        <taxon>Eukaryota</taxon>
        <taxon>Viridiplantae</taxon>
        <taxon>Streptophyta</taxon>
        <taxon>Embryophyta</taxon>
        <taxon>Tracheophyta</taxon>
        <taxon>Spermatophyta</taxon>
        <taxon>Magnoliopsida</taxon>
        <taxon>eudicotyledons</taxon>
        <taxon>Gunneridae</taxon>
        <taxon>Pentapetalae</taxon>
        <taxon>rosids</taxon>
        <taxon>malvids</taxon>
        <taxon>Malvales</taxon>
        <taxon>Malvaceae</taxon>
        <taxon>Malvoideae</taxon>
        <taxon>Gossypium</taxon>
    </lineage>
</organism>
<proteinExistence type="predicted"/>
<dbReference type="AlphaFoldDB" id="A0A7J9J1I8"/>
<keyword evidence="2" id="KW-1185">Reference proteome</keyword>
<name>A0A7J9J1I8_9ROSI</name>
<comment type="caution">
    <text evidence="1">The sequence shown here is derived from an EMBL/GenBank/DDBJ whole genome shotgun (WGS) entry which is preliminary data.</text>
</comment>
<evidence type="ECO:0008006" key="3">
    <source>
        <dbReference type="Google" id="ProtNLM"/>
    </source>
</evidence>
<accession>A0A7J9J1I8</accession>
<sequence>MFEIQVAGQNLFMILFEEEEDLETILKGQPLFFRRNLIIFYRLLKSMERRKIKLIMSPFFIKVGPCPPEYDKKDLMNAVGSTFGGVLHQSWFDLKECTEVSNVIKHLLEDDLPYSVALKVEFKLVRKVSQKLGANLKKFMKQFSYVGEDDDSTHTKCQSVGIRTPLMAAMDDTTWKRALDSGMRYWILKLQLGGKVLWVTCLNWSLIREMQKGKVCWNRS</sequence>
<reference evidence="1 2" key="1">
    <citation type="journal article" date="2019" name="Genome Biol. Evol.">
        <title>Insights into the evolution of the New World diploid cottons (Gossypium, subgenus Houzingenia) based on genome sequencing.</title>
        <authorList>
            <person name="Grover C.E."/>
            <person name="Arick M.A. 2nd"/>
            <person name="Thrash A."/>
            <person name="Conover J.L."/>
            <person name="Sanders W.S."/>
            <person name="Peterson D.G."/>
            <person name="Frelichowski J.E."/>
            <person name="Scheffler J.A."/>
            <person name="Scheffler B.E."/>
            <person name="Wendel J.F."/>
        </authorList>
    </citation>
    <scope>NUCLEOTIDE SEQUENCE [LARGE SCALE GENOMIC DNA]</scope>
    <source>
        <strain evidence="1">6</strain>
        <tissue evidence="1">Leaf</tissue>
    </source>
</reference>
<evidence type="ECO:0000313" key="1">
    <source>
        <dbReference type="EMBL" id="MBA0828290.1"/>
    </source>
</evidence>
<evidence type="ECO:0000313" key="2">
    <source>
        <dbReference type="Proteomes" id="UP000593575"/>
    </source>
</evidence>
<dbReference type="Proteomes" id="UP000593575">
    <property type="component" value="Unassembled WGS sequence"/>
</dbReference>
<protein>
    <recommendedName>
        <fullName evidence="3">DUF4283 domain-containing protein</fullName>
    </recommendedName>
</protein>
<dbReference type="EMBL" id="JABFAE010000005">
    <property type="protein sequence ID" value="MBA0828290.1"/>
    <property type="molecule type" value="Genomic_DNA"/>
</dbReference>
<gene>
    <name evidence="1" type="ORF">Goarm_012982</name>
</gene>